<evidence type="ECO:0000256" key="10">
    <source>
        <dbReference type="ARBA" id="ARBA00049248"/>
    </source>
</evidence>
<name>A0AAD6VFD4_9AGAR</name>
<dbReference type="InterPro" id="IPR036188">
    <property type="entry name" value="FAD/NAD-bd_sf"/>
</dbReference>
<comment type="pathway">
    <text evidence="2">Siderophore biosynthesis.</text>
</comment>
<dbReference type="Proteomes" id="UP001219525">
    <property type="component" value="Unassembled WGS sequence"/>
</dbReference>
<evidence type="ECO:0000256" key="4">
    <source>
        <dbReference type="ARBA" id="ARBA00012881"/>
    </source>
</evidence>
<accession>A0AAD6VFD4</accession>
<comment type="similarity">
    <text evidence="3">Belongs to the lysine N(6)-hydroxylase/L-ornithine N(5)-oxygenase family.</text>
</comment>
<dbReference type="EMBL" id="JARJCW010000026">
    <property type="protein sequence ID" value="KAJ7211312.1"/>
    <property type="molecule type" value="Genomic_DNA"/>
</dbReference>
<gene>
    <name evidence="11" type="ORF">GGX14DRAFT_449808</name>
</gene>
<sequence>MSAPPDSAATGGRLTGQDMQKYMQEFADKFLQGKITFDTEILQIRRDDGGCPWTIAIRNRITNASTTLRFSKVVLCTGGTSRPMIPEYLNSLTAEKAHFEGPIIHSAQFGARLEEIMATIPPQSSGTSRSVVVVGGGKSAQDICAHLANEGRQVTVIYEKTDAFTAGDHPLPDFVRKSRHTFLHTTWLGNKLVHGNWNGIIAGSFKAMKIPENSALRLTYSAFWNIHTNDEGIPRDDGFHSLVNQGKINVVAPARMTGYGDDSTVLLNNGQSVKADLVILATGYSSSWGDIFDEKTAKDIGLHRHALVRDLSGPDEWANYKTLLNAPPLHPENMKWSSSIYKGVVPAKNILQRDFAINGAVLATNDGYLFEVMAHWISSYFLGDKMKLPRTVEEALNYTERDAIWLCKRHPDLNLSLNEACTSFSVFWTWPQFSDELLEDMYLASMRSGRNWFTWPFKVISINELATLHEERQVNRRKNI</sequence>
<dbReference type="SUPFAM" id="SSF51905">
    <property type="entry name" value="FAD/NAD(P)-binding domain"/>
    <property type="match status" value="2"/>
</dbReference>
<comment type="cofactor">
    <cofactor evidence="1">
        <name>FAD</name>
        <dbReference type="ChEBI" id="CHEBI:57692"/>
    </cofactor>
</comment>
<dbReference type="Gene3D" id="3.50.50.60">
    <property type="entry name" value="FAD/NAD(P)-binding domain"/>
    <property type="match status" value="1"/>
</dbReference>
<evidence type="ECO:0000313" key="12">
    <source>
        <dbReference type="Proteomes" id="UP001219525"/>
    </source>
</evidence>
<comment type="catalytic activity">
    <reaction evidence="9">
        <text>L-ornithine + NADPH + O2 = N(5)-hydroxy-L-ornithine + NADP(+) + H2O</text>
        <dbReference type="Rhea" id="RHEA:41508"/>
        <dbReference type="ChEBI" id="CHEBI:15377"/>
        <dbReference type="ChEBI" id="CHEBI:15379"/>
        <dbReference type="ChEBI" id="CHEBI:46911"/>
        <dbReference type="ChEBI" id="CHEBI:57783"/>
        <dbReference type="ChEBI" id="CHEBI:58349"/>
        <dbReference type="ChEBI" id="CHEBI:78275"/>
        <dbReference type="EC" id="1.14.13.196"/>
    </reaction>
</comment>
<evidence type="ECO:0000313" key="11">
    <source>
        <dbReference type="EMBL" id="KAJ7211312.1"/>
    </source>
</evidence>
<keyword evidence="8" id="KW-0560">Oxidoreductase</keyword>
<dbReference type="EC" id="1.14.13.196" evidence="4"/>
<evidence type="ECO:0000256" key="8">
    <source>
        <dbReference type="ARBA" id="ARBA00023002"/>
    </source>
</evidence>
<comment type="catalytic activity">
    <reaction evidence="10">
        <text>L-ornithine + NADH + O2 = N(5)-hydroxy-L-ornithine + NAD(+) + H2O</text>
        <dbReference type="Rhea" id="RHEA:41512"/>
        <dbReference type="ChEBI" id="CHEBI:15377"/>
        <dbReference type="ChEBI" id="CHEBI:15379"/>
        <dbReference type="ChEBI" id="CHEBI:46911"/>
        <dbReference type="ChEBI" id="CHEBI:57540"/>
        <dbReference type="ChEBI" id="CHEBI:57945"/>
        <dbReference type="ChEBI" id="CHEBI:78275"/>
        <dbReference type="EC" id="1.14.13.196"/>
    </reaction>
</comment>
<dbReference type="InterPro" id="IPR025700">
    <property type="entry name" value="Lys/Orn_oxygenase"/>
</dbReference>
<evidence type="ECO:0000256" key="2">
    <source>
        <dbReference type="ARBA" id="ARBA00004924"/>
    </source>
</evidence>
<reference evidence="11" key="1">
    <citation type="submission" date="2023-03" db="EMBL/GenBank/DDBJ databases">
        <title>Massive genome expansion in bonnet fungi (Mycena s.s.) driven by repeated elements and novel gene families across ecological guilds.</title>
        <authorList>
            <consortium name="Lawrence Berkeley National Laboratory"/>
            <person name="Harder C.B."/>
            <person name="Miyauchi S."/>
            <person name="Viragh M."/>
            <person name="Kuo A."/>
            <person name="Thoen E."/>
            <person name="Andreopoulos B."/>
            <person name="Lu D."/>
            <person name="Skrede I."/>
            <person name="Drula E."/>
            <person name="Henrissat B."/>
            <person name="Morin E."/>
            <person name="Kohler A."/>
            <person name="Barry K."/>
            <person name="LaButti K."/>
            <person name="Morin E."/>
            <person name="Salamov A."/>
            <person name="Lipzen A."/>
            <person name="Mereny Z."/>
            <person name="Hegedus B."/>
            <person name="Baldrian P."/>
            <person name="Stursova M."/>
            <person name="Weitz H."/>
            <person name="Taylor A."/>
            <person name="Grigoriev I.V."/>
            <person name="Nagy L.G."/>
            <person name="Martin F."/>
            <person name="Kauserud H."/>
        </authorList>
    </citation>
    <scope>NUCLEOTIDE SEQUENCE</scope>
    <source>
        <strain evidence="11">9144</strain>
    </source>
</reference>
<proteinExistence type="inferred from homology"/>
<evidence type="ECO:0000256" key="6">
    <source>
        <dbReference type="ARBA" id="ARBA00022827"/>
    </source>
</evidence>
<keyword evidence="5" id="KW-0285">Flavoprotein</keyword>
<evidence type="ECO:0000256" key="1">
    <source>
        <dbReference type="ARBA" id="ARBA00001974"/>
    </source>
</evidence>
<evidence type="ECO:0000256" key="7">
    <source>
        <dbReference type="ARBA" id="ARBA00022857"/>
    </source>
</evidence>
<keyword evidence="7" id="KW-0521">NADP</keyword>
<evidence type="ECO:0000256" key="5">
    <source>
        <dbReference type="ARBA" id="ARBA00022630"/>
    </source>
</evidence>
<dbReference type="PANTHER" id="PTHR23023">
    <property type="entry name" value="DIMETHYLANILINE MONOOXYGENASE"/>
    <property type="match status" value="1"/>
</dbReference>
<dbReference type="InterPro" id="IPR050346">
    <property type="entry name" value="FMO-like"/>
</dbReference>
<dbReference type="Pfam" id="PF13434">
    <property type="entry name" value="Lys_Orn_oxgnase"/>
    <property type="match status" value="1"/>
</dbReference>
<comment type="caution">
    <text evidence="11">The sequence shown here is derived from an EMBL/GenBank/DDBJ whole genome shotgun (WGS) entry which is preliminary data.</text>
</comment>
<organism evidence="11 12">
    <name type="scientific">Mycena pura</name>
    <dbReference type="NCBI Taxonomy" id="153505"/>
    <lineage>
        <taxon>Eukaryota</taxon>
        <taxon>Fungi</taxon>
        <taxon>Dikarya</taxon>
        <taxon>Basidiomycota</taxon>
        <taxon>Agaricomycotina</taxon>
        <taxon>Agaricomycetes</taxon>
        <taxon>Agaricomycetidae</taxon>
        <taxon>Agaricales</taxon>
        <taxon>Marasmiineae</taxon>
        <taxon>Mycenaceae</taxon>
        <taxon>Mycena</taxon>
    </lineage>
</organism>
<keyword evidence="12" id="KW-1185">Reference proteome</keyword>
<dbReference type="AlphaFoldDB" id="A0AAD6VFD4"/>
<protein>
    <recommendedName>
        <fullName evidence="4">L-ornithine N(5)-monooxygenase [NAD(P)H]</fullName>
        <ecNumber evidence="4">1.14.13.196</ecNumber>
    </recommendedName>
</protein>
<evidence type="ECO:0000256" key="9">
    <source>
        <dbReference type="ARBA" id="ARBA00047598"/>
    </source>
</evidence>
<keyword evidence="6" id="KW-0274">FAD</keyword>
<dbReference type="GO" id="GO:0016491">
    <property type="term" value="F:oxidoreductase activity"/>
    <property type="evidence" value="ECO:0007669"/>
    <property type="project" value="UniProtKB-KW"/>
</dbReference>
<evidence type="ECO:0000256" key="3">
    <source>
        <dbReference type="ARBA" id="ARBA00007588"/>
    </source>
</evidence>